<evidence type="ECO:0000313" key="5">
    <source>
        <dbReference type="EMBL" id="WPU67156.1"/>
    </source>
</evidence>
<keyword evidence="3" id="KW-0378">Hydrolase</keyword>
<dbReference type="PANTHER" id="PTHR33607:SF2">
    <property type="entry name" value="ENDONUCLEASE-1"/>
    <property type="match status" value="1"/>
</dbReference>
<keyword evidence="6" id="KW-1185">Reference proteome</keyword>
<evidence type="ECO:0000256" key="4">
    <source>
        <dbReference type="SAM" id="SignalP"/>
    </source>
</evidence>
<evidence type="ECO:0000256" key="3">
    <source>
        <dbReference type="ARBA" id="ARBA00022801"/>
    </source>
</evidence>
<feature type="signal peptide" evidence="4">
    <location>
        <begin position="1"/>
        <end position="18"/>
    </location>
</feature>
<evidence type="ECO:0000256" key="1">
    <source>
        <dbReference type="ARBA" id="ARBA00006429"/>
    </source>
</evidence>
<evidence type="ECO:0000256" key="2">
    <source>
        <dbReference type="ARBA" id="ARBA00022722"/>
    </source>
</evidence>
<keyword evidence="4" id="KW-0732">Signal</keyword>
<dbReference type="SUPFAM" id="SSF54060">
    <property type="entry name" value="His-Me finger endonucleases"/>
    <property type="match status" value="1"/>
</dbReference>
<dbReference type="KEGG" id="psti:SOO65_10360"/>
<proteinExistence type="inferred from homology"/>
<reference evidence="5 6" key="1">
    <citation type="submission" date="2023-11" db="EMBL/GenBank/DDBJ databases">
        <title>Peredibacter starrii A3.12.</title>
        <authorList>
            <person name="Mitchell R.J."/>
        </authorList>
    </citation>
    <scope>NUCLEOTIDE SEQUENCE [LARGE SCALE GENOMIC DNA]</scope>
    <source>
        <strain evidence="5 6">A3.12</strain>
    </source>
</reference>
<dbReference type="InterPro" id="IPR007346">
    <property type="entry name" value="Endonuclease-I"/>
</dbReference>
<dbReference type="GO" id="GO:0016787">
    <property type="term" value="F:hydrolase activity"/>
    <property type="evidence" value="ECO:0007669"/>
    <property type="project" value="UniProtKB-KW"/>
</dbReference>
<gene>
    <name evidence="5" type="ORF">SOO65_10360</name>
</gene>
<dbReference type="RefSeq" id="WP_321400071.1">
    <property type="nucleotide sequence ID" value="NZ_CP139487.1"/>
</dbReference>
<dbReference type="AlphaFoldDB" id="A0AAX4HVV8"/>
<sequence>MKGLTLILLAMLATTVFAQENQRLPNGHWAYYGEEFYRVASTKTFDRSVFLKIFNENHHSSPGKYDVITSECKGRCYRHFSVGYSKARLIMFGELDVQRDNSGTYVLDVYCGKKFYYNNLNEVSQMHAQVNIEHTWPQSRFNGNFPREMQKSDMHHLYLTDSQANAVRGNSPFGVVEAGKNEMGGEGCRFSRFGIVDGQDGAYTPPPSHRGNVARALFYFALHYNLGISSSEERVLRQWHKQDPVDPAETRRHEMIAKYQKVRNPFVDHPELVDKVLDF</sequence>
<dbReference type="InterPro" id="IPR044925">
    <property type="entry name" value="His-Me_finger_sf"/>
</dbReference>
<evidence type="ECO:0000313" key="6">
    <source>
        <dbReference type="Proteomes" id="UP001324634"/>
    </source>
</evidence>
<accession>A0AAX4HVV8</accession>
<dbReference type="EMBL" id="CP139487">
    <property type="protein sequence ID" value="WPU67156.1"/>
    <property type="molecule type" value="Genomic_DNA"/>
</dbReference>
<keyword evidence="5" id="KW-0255">Endonuclease</keyword>
<dbReference type="PANTHER" id="PTHR33607">
    <property type="entry name" value="ENDONUCLEASE-1"/>
    <property type="match status" value="1"/>
</dbReference>
<protein>
    <submittedName>
        <fullName evidence="5">Endonuclease</fullName>
    </submittedName>
</protein>
<dbReference type="GO" id="GO:0004519">
    <property type="term" value="F:endonuclease activity"/>
    <property type="evidence" value="ECO:0007669"/>
    <property type="project" value="UniProtKB-KW"/>
</dbReference>
<organism evidence="5 6">
    <name type="scientific">Peredibacter starrii</name>
    <dbReference type="NCBI Taxonomy" id="28202"/>
    <lineage>
        <taxon>Bacteria</taxon>
        <taxon>Pseudomonadati</taxon>
        <taxon>Bdellovibrionota</taxon>
        <taxon>Bacteriovoracia</taxon>
        <taxon>Bacteriovoracales</taxon>
        <taxon>Bacteriovoracaceae</taxon>
        <taxon>Peredibacter</taxon>
    </lineage>
</organism>
<feature type="chain" id="PRO_5043982580" evidence="4">
    <location>
        <begin position="19"/>
        <end position="279"/>
    </location>
</feature>
<dbReference type="Pfam" id="PF04231">
    <property type="entry name" value="Endonuclease_1"/>
    <property type="match status" value="1"/>
</dbReference>
<keyword evidence="2" id="KW-0540">Nuclease</keyword>
<dbReference type="Proteomes" id="UP001324634">
    <property type="component" value="Chromosome"/>
</dbReference>
<comment type="similarity">
    <text evidence="1">Belongs to the EndA/NucM nuclease family.</text>
</comment>
<name>A0AAX4HVV8_9BACT</name>